<dbReference type="InterPro" id="IPR035068">
    <property type="entry name" value="TldD/PmbA_N"/>
</dbReference>
<name>A0A419F383_9BACT</name>
<dbReference type="Gene3D" id="3.30.2290.10">
    <property type="entry name" value="PmbA/TldD superfamily"/>
    <property type="match status" value="1"/>
</dbReference>
<evidence type="ECO:0000259" key="2">
    <source>
        <dbReference type="Pfam" id="PF01523"/>
    </source>
</evidence>
<dbReference type="InterPro" id="IPR002510">
    <property type="entry name" value="Metalloprtase-TldD/E_N"/>
</dbReference>
<dbReference type="GO" id="GO:0008237">
    <property type="term" value="F:metallopeptidase activity"/>
    <property type="evidence" value="ECO:0007669"/>
    <property type="project" value="InterPro"/>
</dbReference>
<feature type="domain" description="Metalloprotease TldD/E N-terminal" evidence="2">
    <location>
        <begin position="32"/>
        <end position="95"/>
    </location>
</feature>
<dbReference type="InterPro" id="IPR045569">
    <property type="entry name" value="Metalloprtase-TldD/E_C"/>
</dbReference>
<sequence length="450" mass="49456">MATEALFDRHDREATLDFLEHVLALSTAQQTELVIEADRQSLTRFAGNQIHQNVSEFDCRLSIRAIENGCIGHSSTNKIDEDAISDALQWARDAAHLGNMKAEPAEFAGPQMYASLSNYSQRTADWPPRERATMVSHLVEKCEPKGASAAGAVSNSESVLAVANSNGLRAYHSLTDANFTATVSVNGSTGWCNCYSSDALTLQAARWGKRALGHAVIGRNPRPLEPGRYTVVLAEAAVKDLVELLCWLGLGAQALEEKRSFMCGKIGKRITGKNITLADDAFHPLGIGFPFDYEGIPKQRVVLIEKGTAKSVAYDRAYGSRAGKTSTGHAVPARYTFGPLPLNVVLSPGKSDYVEMLRSLKRGLLVTRFWYCRIVDPAKTLITGQTRDGTFLVEDGKIVCGVRDMRFNESILETFSRAEMISRYLRRIGSTIVPAMKIEDFRFTELVGEQ</sequence>
<proteinExistence type="inferred from homology"/>
<evidence type="ECO:0000259" key="3">
    <source>
        <dbReference type="Pfam" id="PF19289"/>
    </source>
</evidence>
<dbReference type="AlphaFoldDB" id="A0A419F383"/>
<protein>
    <submittedName>
        <fullName evidence="4">TldD/PmbA family protein</fullName>
    </submittedName>
</protein>
<dbReference type="GO" id="GO:0006508">
    <property type="term" value="P:proteolysis"/>
    <property type="evidence" value="ECO:0007669"/>
    <property type="project" value="InterPro"/>
</dbReference>
<dbReference type="Pfam" id="PF19289">
    <property type="entry name" value="PmbA_TldD_3rd"/>
    <property type="match status" value="1"/>
</dbReference>
<feature type="domain" description="Metalloprotease TldD/E C-terminal" evidence="3">
    <location>
        <begin position="226"/>
        <end position="444"/>
    </location>
</feature>
<accession>A0A419F383</accession>
<dbReference type="InterPro" id="IPR036059">
    <property type="entry name" value="TldD/PmbA_sf"/>
</dbReference>
<dbReference type="Proteomes" id="UP000285961">
    <property type="component" value="Unassembled WGS sequence"/>
</dbReference>
<comment type="caution">
    <text evidence="4">The sequence shown here is derived from an EMBL/GenBank/DDBJ whole genome shotgun (WGS) entry which is preliminary data.</text>
</comment>
<dbReference type="Pfam" id="PF01523">
    <property type="entry name" value="PmbA_TldD_1st"/>
    <property type="match status" value="1"/>
</dbReference>
<gene>
    <name evidence="4" type="ORF">C4532_05560</name>
</gene>
<dbReference type="EMBL" id="QZKI01000040">
    <property type="protein sequence ID" value="RJP72745.1"/>
    <property type="molecule type" value="Genomic_DNA"/>
</dbReference>
<dbReference type="SUPFAM" id="SSF111283">
    <property type="entry name" value="Putative modulator of DNA gyrase, PmbA/TldD"/>
    <property type="match status" value="1"/>
</dbReference>
<comment type="similarity">
    <text evidence="1">Belongs to the peptidase U62 family.</text>
</comment>
<evidence type="ECO:0000256" key="1">
    <source>
        <dbReference type="ARBA" id="ARBA00005836"/>
    </source>
</evidence>
<dbReference type="PANTHER" id="PTHR43666:SF1">
    <property type="entry name" value="CONSERVED PROTEIN"/>
    <property type="match status" value="1"/>
</dbReference>
<reference evidence="4 5" key="1">
    <citation type="journal article" date="2017" name="ISME J.">
        <title>Energy and carbon metabolisms in a deep terrestrial subsurface fluid microbial community.</title>
        <authorList>
            <person name="Momper L."/>
            <person name="Jungbluth S.P."/>
            <person name="Lee M.D."/>
            <person name="Amend J.P."/>
        </authorList>
    </citation>
    <scope>NUCLEOTIDE SEQUENCE [LARGE SCALE GENOMIC DNA]</scope>
    <source>
        <strain evidence="4">SURF_17</strain>
    </source>
</reference>
<organism evidence="4 5">
    <name type="scientific">Candidatus Abyssobacteria bacterium SURF_17</name>
    <dbReference type="NCBI Taxonomy" id="2093361"/>
    <lineage>
        <taxon>Bacteria</taxon>
        <taxon>Pseudomonadati</taxon>
        <taxon>Candidatus Hydrogenedentota</taxon>
        <taxon>Candidatus Abyssobacteria</taxon>
    </lineage>
</organism>
<dbReference type="PANTHER" id="PTHR43666">
    <property type="entry name" value="TLDD PROTEIN"/>
    <property type="match status" value="1"/>
</dbReference>
<evidence type="ECO:0000313" key="5">
    <source>
        <dbReference type="Proteomes" id="UP000285961"/>
    </source>
</evidence>
<evidence type="ECO:0000313" key="4">
    <source>
        <dbReference type="EMBL" id="RJP72745.1"/>
    </source>
</evidence>